<dbReference type="GO" id="GO:0007018">
    <property type="term" value="P:microtubule-based movement"/>
    <property type="evidence" value="ECO:0007669"/>
    <property type="project" value="InterPro"/>
</dbReference>
<feature type="domain" description="Dynein heavy chain C-terminal" evidence="1">
    <location>
        <begin position="120"/>
        <end position="172"/>
    </location>
</feature>
<dbReference type="EMBL" id="CH482228">
    <property type="protein sequence ID" value="EDW49583.1"/>
    <property type="molecule type" value="Genomic_DNA"/>
</dbReference>
<dbReference type="AlphaFoldDB" id="B4ING5"/>
<sequence>MSEHKHILKKDATFHANSGSQPDLLDRTYGFLKAARINTPIPKSRVSMDTRKLVQKLQTITKRDQEKDEVEDEDEFDNFTSLMSSEDSECAGMSEHQAKSNILSQGFWAYICRWLRRKLRISWESTTLGFWYTELLERNGQFRTWISTDRPKVFWMTGFFNPQGFLTAMRQVSLLTSSS</sequence>
<accession>B4ING5</accession>
<dbReference type="GO" id="GO:0030286">
    <property type="term" value="C:dynein complex"/>
    <property type="evidence" value="ECO:0007669"/>
    <property type="project" value="InterPro"/>
</dbReference>
<evidence type="ECO:0000313" key="2">
    <source>
        <dbReference type="EMBL" id="EDW49583.1"/>
    </source>
</evidence>
<reference evidence="2 3" key="1">
    <citation type="journal article" date="2007" name="Nature">
        <title>Evolution of genes and genomes on the Drosophila phylogeny.</title>
        <authorList>
            <consortium name="Drosophila 12 Genomes Consortium"/>
            <person name="Clark A.G."/>
            <person name="Eisen M.B."/>
            <person name="Smith D.R."/>
            <person name="Bergman C.M."/>
            <person name="Oliver B."/>
            <person name="Markow T.A."/>
            <person name="Kaufman T.C."/>
            <person name="Kellis M."/>
            <person name="Gelbart W."/>
            <person name="Iyer V.N."/>
            <person name="Pollard D.A."/>
            <person name="Sackton T.B."/>
            <person name="Larracuente A.M."/>
            <person name="Singh N.D."/>
            <person name="Abad J.P."/>
            <person name="Abt D.N."/>
            <person name="Adryan B."/>
            <person name="Aguade M."/>
            <person name="Akashi H."/>
            <person name="Anderson W.W."/>
            <person name="Aquadro C.F."/>
            <person name="Ardell D.H."/>
            <person name="Arguello R."/>
            <person name="Artieri C.G."/>
            <person name="Barbash D.A."/>
            <person name="Barker D."/>
            <person name="Barsanti P."/>
            <person name="Batterham P."/>
            <person name="Batzoglou S."/>
            <person name="Begun D."/>
            <person name="Bhutkar A."/>
            <person name="Blanco E."/>
            <person name="Bosak S.A."/>
            <person name="Bradley R.K."/>
            <person name="Brand A.D."/>
            <person name="Brent M.R."/>
            <person name="Brooks A.N."/>
            <person name="Brown R.H."/>
            <person name="Butlin R.K."/>
            <person name="Caggese C."/>
            <person name="Calvi B.R."/>
            <person name="Bernardo de Carvalho A."/>
            <person name="Caspi A."/>
            <person name="Castrezana S."/>
            <person name="Celniker S.E."/>
            <person name="Chang J.L."/>
            <person name="Chapple C."/>
            <person name="Chatterji S."/>
            <person name="Chinwalla A."/>
            <person name="Civetta A."/>
            <person name="Clifton S.W."/>
            <person name="Comeron J.M."/>
            <person name="Costello J.C."/>
            <person name="Coyne J.A."/>
            <person name="Daub J."/>
            <person name="David R.G."/>
            <person name="Delcher A.L."/>
            <person name="Delehaunty K."/>
            <person name="Do C.B."/>
            <person name="Ebling H."/>
            <person name="Edwards K."/>
            <person name="Eickbush T."/>
            <person name="Evans J.D."/>
            <person name="Filipski A."/>
            <person name="Findeiss S."/>
            <person name="Freyhult E."/>
            <person name="Fulton L."/>
            <person name="Fulton R."/>
            <person name="Garcia A.C."/>
            <person name="Gardiner A."/>
            <person name="Garfield D.A."/>
            <person name="Garvin B.E."/>
            <person name="Gibson G."/>
            <person name="Gilbert D."/>
            <person name="Gnerre S."/>
            <person name="Godfrey J."/>
            <person name="Good R."/>
            <person name="Gotea V."/>
            <person name="Gravely B."/>
            <person name="Greenberg A.J."/>
            <person name="Griffiths-Jones S."/>
            <person name="Gross S."/>
            <person name="Guigo R."/>
            <person name="Gustafson E.A."/>
            <person name="Haerty W."/>
            <person name="Hahn M.W."/>
            <person name="Halligan D.L."/>
            <person name="Halpern A.L."/>
            <person name="Halter G.M."/>
            <person name="Han M.V."/>
            <person name="Heger A."/>
            <person name="Hillier L."/>
            <person name="Hinrichs A.S."/>
            <person name="Holmes I."/>
            <person name="Hoskins R.A."/>
            <person name="Hubisz M.J."/>
            <person name="Hultmark D."/>
            <person name="Huntley M.A."/>
            <person name="Jaffe D.B."/>
            <person name="Jagadeeshan S."/>
            <person name="Jeck W.R."/>
            <person name="Johnson J."/>
            <person name="Jones C.D."/>
            <person name="Jordan W.C."/>
            <person name="Karpen G.H."/>
            <person name="Kataoka E."/>
            <person name="Keightley P.D."/>
            <person name="Kheradpour P."/>
            <person name="Kirkness E.F."/>
            <person name="Koerich L.B."/>
            <person name="Kristiansen K."/>
            <person name="Kudrna D."/>
            <person name="Kulathinal R.J."/>
            <person name="Kumar S."/>
            <person name="Kwok R."/>
            <person name="Lander E."/>
            <person name="Langley C.H."/>
            <person name="Lapoint R."/>
            <person name="Lazzaro B.P."/>
            <person name="Lee S.J."/>
            <person name="Levesque L."/>
            <person name="Li R."/>
            <person name="Lin C.F."/>
            <person name="Lin M.F."/>
            <person name="Lindblad-Toh K."/>
            <person name="Llopart A."/>
            <person name="Long M."/>
            <person name="Low L."/>
            <person name="Lozovsky E."/>
            <person name="Lu J."/>
            <person name="Luo M."/>
            <person name="Machado C.A."/>
            <person name="Makalowski W."/>
            <person name="Marzo M."/>
            <person name="Matsuda M."/>
            <person name="Matzkin L."/>
            <person name="McAllister B."/>
            <person name="McBride C.S."/>
            <person name="McKernan B."/>
            <person name="McKernan K."/>
            <person name="Mendez-Lago M."/>
            <person name="Minx P."/>
            <person name="Mollenhauer M.U."/>
            <person name="Montooth K."/>
            <person name="Mount S.M."/>
            <person name="Mu X."/>
            <person name="Myers E."/>
            <person name="Negre B."/>
            <person name="Newfeld S."/>
            <person name="Nielsen R."/>
            <person name="Noor M.A."/>
            <person name="O'Grady P."/>
            <person name="Pachter L."/>
            <person name="Papaceit M."/>
            <person name="Parisi M.J."/>
            <person name="Parisi M."/>
            <person name="Parts L."/>
            <person name="Pedersen J.S."/>
            <person name="Pesole G."/>
            <person name="Phillippy A.M."/>
            <person name="Ponting C.P."/>
            <person name="Pop M."/>
            <person name="Porcelli D."/>
            <person name="Powell J.R."/>
            <person name="Prohaska S."/>
            <person name="Pruitt K."/>
            <person name="Puig M."/>
            <person name="Quesneville H."/>
            <person name="Ram K.R."/>
            <person name="Rand D."/>
            <person name="Rasmussen M.D."/>
            <person name="Reed L.K."/>
            <person name="Reenan R."/>
            <person name="Reily A."/>
            <person name="Remington K.A."/>
            <person name="Rieger T.T."/>
            <person name="Ritchie M.G."/>
            <person name="Robin C."/>
            <person name="Rogers Y.H."/>
            <person name="Rohde C."/>
            <person name="Rozas J."/>
            <person name="Rubenfield M.J."/>
            <person name="Ruiz A."/>
            <person name="Russo S."/>
            <person name="Salzberg S.L."/>
            <person name="Sanchez-Gracia A."/>
            <person name="Saranga D.J."/>
            <person name="Sato H."/>
            <person name="Schaeffer S.W."/>
            <person name="Schatz M.C."/>
            <person name="Schlenke T."/>
            <person name="Schwartz R."/>
            <person name="Segarra C."/>
            <person name="Singh R.S."/>
            <person name="Sirot L."/>
            <person name="Sirota M."/>
            <person name="Sisneros N.B."/>
            <person name="Smith C.D."/>
            <person name="Smith T.F."/>
            <person name="Spieth J."/>
            <person name="Stage D.E."/>
            <person name="Stark A."/>
            <person name="Stephan W."/>
            <person name="Strausberg R.L."/>
            <person name="Strempel S."/>
            <person name="Sturgill D."/>
            <person name="Sutton G."/>
            <person name="Sutton G.G."/>
            <person name="Tao W."/>
            <person name="Teichmann S."/>
            <person name="Tobari Y.N."/>
            <person name="Tomimura Y."/>
            <person name="Tsolas J.M."/>
            <person name="Valente V.L."/>
            <person name="Venter E."/>
            <person name="Venter J.C."/>
            <person name="Vicario S."/>
            <person name="Vieira F.G."/>
            <person name="Vilella A.J."/>
            <person name="Villasante A."/>
            <person name="Walenz B."/>
            <person name="Wang J."/>
            <person name="Wasserman M."/>
            <person name="Watts T."/>
            <person name="Wilson D."/>
            <person name="Wilson R.K."/>
            <person name="Wing R.A."/>
            <person name="Wolfner M.F."/>
            <person name="Wong A."/>
            <person name="Wong G.K."/>
            <person name="Wu C.I."/>
            <person name="Wu G."/>
            <person name="Yamamoto D."/>
            <person name="Yang H.P."/>
            <person name="Yang S.P."/>
            <person name="Yorke J.A."/>
            <person name="Yoshida K."/>
            <person name="Zdobnov E."/>
            <person name="Zhang P."/>
            <person name="Zhang Y."/>
            <person name="Zimin A.V."/>
            <person name="Baldwin J."/>
            <person name="Abdouelleil A."/>
            <person name="Abdulkadir J."/>
            <person name="Abebe A."/>
            <person name="Abera B."/>
            <person name="Abreu J."/>
            <person name="Acer S.C."/>
            <person name="Aftuck L."/>
            <person name="Alexander A."/>
            <person name="An P."/>
            <person name="Anderson E."/>
            <person name="Anderson S."/>
            <person name="Arachi H."/>
            <person name="Azer M."/>
            <person name="Bachantsang P."/>
            <person name="Barry A."/>
            <person name="Bayul T."/>
            <person name="Berlin A."/>
            <person name="Bessette D."/>
            <person name="Bloom T."/>
            <person name="Blye J."/>
            <person name="Boguslavskiy L."/>
            <person name="Bonnet C."/>
            <person name="Boukhgalter B."/>
            <person name="Bourzgui I."/>
            <person name="Brown A."/>
            <person name="Cahill P."/>
            <person name="Channer S."/>
            <person name="Cheshatsang Y."/>
            <person name="Chuda L."/>
            <person name="Citroen M."/>
            <person name="Collymore A."/>
            <person name="Cooke P."/>
            <person name="Costello M."/>
            <person name="D'Aco K."/>
            <person name="Daza R."/>
            <person name="De Haan G."/>
            <person name="DeGray S."/>
            <person name="DeMaso C."/>
            <person name="Dhargay N."/>
            <person name="Dooley K."/>
            <person name="Dooley E."/>
            <person name="Doricent M."/>
            <person name="Dorje P."/>
            <person name="Dorjee K."/>
            <person name="Dupes A."/>
            <person name="Elong R."/>
            <person name="Falk J."/>
            <person name="Farina A."/>
            <person name="Faro S."/>
            <person name="Ferguson D."/>
            <person name="Fisher S."/>
            <person name="Foley C.D."/>
            <person name="Franke A."/>
            <person name="Friedrich D."/>
            <person name="Gadbois L."/>
            <person name="Gearin G."/>
            <person name="Gearin C.R."/>
            <person name="Giannoukos G."/>
            <person name="Goode T."/>
            <person name="Graham J."/>
            <person name="Grandbois E."/>
            <person name="Grewal S."/>
            <person name="Gyaltsen K."/>
            <person name="Hafez N."/>
            <person name="Hagos B."/>
            <person name="Hall J."/>
            <person name="Henson C."/>
            <person name="Hollinger A."/>
            <person name="Honan T."/>
            <person name="Huard M.D."/>
            <person name="Hughes L."/>
            <person name="Hurhula B."/>
            <person name="Husby M.E."/>
            <person name="Kamat A."/>
            <person name="Kanga B."/>
            <person name="Kashin S."/>
            <person name="Khazanovich D."/>
            <person name="Kisner P."/>
            <person name="Lance K."/>
            <person name="Lara M."/>
            <person name="Lee W."/>
            <person name="Lennon N."/>
            <person name="Letendre F."/>
            <person name="LeVine R."/>
            <person name="Lipovsky A."/>
            <person name="Liu X."/>
            <person name="Liu J."/>
            <person name="Liu S."/>
            <person name="Lokyitsang T."/>
            <person name="Lokyitsang Y."/>
            <person name="Lubonja R."/>
            <person name="Lui A."/>
            <person name="MacDonald P."/>
            <person name="Magnisalis V."/>
            <person name="Maru K."/>
            <person name="Matthews C."/>
            <person name="McCusker W."/>
            <person name="McDonough S."/>
            <person name="Mehta T."/>
            <person name="Meldrim J."/>
            <person name="Meneus L."/>
            <person name="Mihai O."/>
            <person name="Mihalev A."/>
            <person name="Mihova T."/>
            <person name="Mittelman R."/>
            <person name="Mlenga V."/>
            <person name="Montmayeur A."/>
            <person name="Mulrain L."/>
            <person name="Navidi A."/>
            <person name="Naylor J."/>
            <person name="Negash T."/>
            <person name="Nguyen T."/>
            <person name="Nguyen N."/>
            <person name="Nicol R."/>
            <person name="Norbu C."/>
            <person name="Norbu N."/>
            <person name="Novod N."/>
            <person name="O'Neill B."/>
            <person name="Osman S."/>
            <person name="Markiewicz E."/>
            <person name="Oyono O.L."/>
            <person name="Patti C."/>
            <person name="Phunkhang P."/>
            <person name="Pierre F."/>
            <person name="Priest M."/>
            <person name="Raghuraman S."/>
            <person name="Rege F."/>
            <person name="Reyes R."/>
            <person name="Rise C."/>
            <person name="Rogov P."/>
            <person name="Ross K."/>
            <person name="Ryan E."/>
            <person name="Settipalli S."/>
            <person name="Shea T."/>
            <person name="Sherpa N."/>
            <person name="Shi L."/>
            <person name="Shih D."/>
            <person name="Sparrow T."/>
            <person name="Spaulding J."/>
            <person name="Stalker J."/>
            <person name="Stange-Thomann N."/>
            <person name="Stavropoulos S."/>
            <person name="Stone C."/>
            <person name="Strader C."/>
            <person name="Tesfaye S."/>
            <person name="Thomson T."/>
            <person name="Thoulutsang Y."/>
            <person name="Thoulutsang D."/>
            <person name="Topham K."/>
            <person name="Topping I."/>
            <person name="Tsamla T."/>
            <person name="Vassiliev H."/>
            <person name="Vo A."/>
            <person name="Wangchuk T."/>
            <person name="Wangdi T."/>
            <person name="Weiand M."/>
            <person name="Wilkinson J."/>
            <person name="Wilson A."/>
            <person name="Yadav S."/>
            <person name="Young G."/>
            <person name="Yu Q."/>
            <person name="Zembek L."/>
            <person name="Zhong D."/>
            <person name="Zimmer A."/>
            <person name="Zwirko Z."/>
            <person name="Jaffe D.B."/>
            <person name="Alvarez P."/>
            <person name="Brockman W."/>
            <person name="Butler J."/>
            <person name="Chin C."/>
            <person name="Gnerre S."/>
            <person name="Grabherr M."/>
            <person name="Kleber M."/>
            <person name="Mauceli E."/>
            <person name="MacCallum I."/>
        </authorList>
    </citation>
    <scope>NUCLEOTIDE SEQUENCE [LARGE SCALE GENOMIC DNA]</scope>
    <source>
        <strain evidence="3">Rob3c / Tucson 14021-0248.25</strain>
    </source>
</reference>
<proteinExistence type="predicted"/>
<dbReference type="InterPro" id="IPR026983">
    <property type="entry name" value="DHC"/>
</dbReference>
<dbReference type="Pfam" id="PF18199">
    <property type="entry name" value="Dynein_C"/>
    <property type="match status" value="1"/>
</dbReference>
<dbReference type="Proteomes" id="UP000001292">
    <property type="component" value="Unassembled WGS sequence"/>
</dbReference>
<dbReference type="HOGENOM" id="CLU_1505031_0_0_1"/>
<evidence type="ECO:0000313" key="3">
    <source>
        <dbReference type="Proteomes" id="UP000001292"/>
    </source>
</evidence>
<dbReference type="InterPro" id="IPR041228">
    <property type="entry name" value="Dynein_C"/>
</dbReference>
<organism evidence="3">
    <name type="scientific">Drosophila sechellia</name>
    <name type="common">Fruit fly</name>
    <dbReference type="NCBI Taxonomy" id="7238"/>
    <lineage>
        <taxon>Eukaryota</taxon>
        <taxon>Metazoa</taxon>
        <taxon>Ecdysozoa</taxon>
        <taxon>Arthropoda</taxon>
        <taxon>Hexapoda</taxon>
        <taxon>Insecta</taxon>
        <taxon>Pterygota</taxon>
        <taxon>Neoptera</taxon>
        <taxon>Endopterygota</taxon>
        <taxon>Diptera</taxon>
        <taxon>Brachycera</taxon>
        <taxon>Muscomorpha</taxon>
        <taxon>Ephydroidea</taxon>
        <taxon>Drosophilidae</taxon>
        <taxon>Drosophila</taxon>
        <taxon>Sophophora</taxon>
    </lineage>
</organism>
<protein>
    <submittedName>
        <fullName evidence="2">GM18743</fullName>
    </submittedName>
</protein>
<keyword evidence="3" id="KW-1185">Reference proteome</keyword>
<dbReference type="GO" id="GO:0051959">
    <property type="term" value="F:dynein light intermediate chain binding"/>
    <property type="evidence" value="ECO:0007669"/>
    <property type="project" value="InterPro"/>
</dbReference>
<gene>
    <name evidence="2" type="primary">Dsec\GM18743</name>
    <name evidence="2" type="ORF">Dsec_GM18743</name>
</gene>
<dbReference type="PANTHER" id="PTHR46961:SF18">
    <property type="entry name" value="DYNEIN AXONEMAL HEAVY CHAIN 5"/>
    <property type="match status" value="1"/>
</dbReference>
<dbReference type="Gene3D" id="1.20.1270.280">
    <property type="match status" value="1"/>
</dbReference>
<dbReference type="GO" id="GO:0045505">
    <property type="term" value="F:dynein intermediate chain binding"/>
    <property type="evidence" value="ECO:0007669"/>
    <property type="project" value="InterPro"/>
</dbReference>
<dbReference type="PANTHER" id="PTHR46961">
    <property type="entry name" value="DYNEIN HEAVY CHAIN 1, AXONEMAL-LIKE PROTEIN"/>
    <property type="match status" value="1"/>
</dbReference>
<evidence type="ECO:0000259" key="1">
    <source>
        <dbReference type="Pfam" id="PF18199"/>
    </source>
</evidence>
<name>B4ING5_DROSE</name>
<dbReference type="STRING" id="7238.B4ING5"/>